<dbReference type="EMBL" id="BARS01033920">
    <property type="protein sequence ID" value="GAG16454.1"/>
    <property type="molecule type" value="Genomic_DNA"/>
</dbReference>
<comment type="caution">
    <text evidence="2">The sequence shown here is derived from an EMBL/GenBank/DDBJ whole genome shotgun (WGS) entry which is preliminary data.</text>
</comment>
<evidence type="ECO:0000313" key="2">
    <source>
        <dbReference type="EMBL" id="GAG16454.1"/>
    </source>
</evidence>
<sequence>MNGTSRGSDRLSDHEKRNLNPERLWFFSDGVVAIIISIPVLYFDLVTFPKTDPKTELATEDL</sequence>
<keyword evidence="1" id="KW-1133">Transmembrane helix</keyword>
<proteinExistence type="predicted"/>
<organism evidence="2">
    <name type="scientific">marine sediment metagenome</name>
    <dbReference type="NCBI Taxonomy" id="412755"/>
    <lineage>
        <taxon>unclassified sequences</taxon>
        <taxon>metagenomes</taxon>
        <taxon>ecological metagenomes</taxon>
    </lineage>
</organism>
<evidence type="ECO:0000256" key="1">
    <source>
        <dbReference type="SAM" id="Phobius"/>
    </source>
</evidence>
<name>X0VE74_9ZZZZ</name>
<evidence type="ECO:0008006" key="3">
    <source>
        <dbReference type="Google" id="ProtNLM"/>
    </source>
</evidence>
<reference evidence="2" key="1">
    <citation type="journal article" date="2014" name="Front. Microbiol.">
        <title>High frequency of phylogenetically diverse reductive dehalogenase-homologous genes in deep subseafloor sedimentary metagenomes.</title>
        <authorList>
            <person name="Kawai M."/>
            <person name="Futagami T."/>
            <person name="Toyoda A."/>
            <person name="Takaki Y."/>
            <person name="Nishi S."/>
            <person name="Hori S."/>
            <person name="Arai W."/>
            <person name="Tsubouchi T."/>
            <person name="Morono Y."/>
            <person name="Uchiyama I."/>
            <person name="Ito T."/>
            <person name="Fujiyama A."/>
            <person name="Inagaki F."/>
            <person name="Takami H."/>
        </authorList>
    </citation>
    <scope>NUCLEOTIDE SEQUENCE</scope>
    <source>
        <strain evidence="2">Expedition CK06-06</strain>
    </source>
</reference>
<keyword evidence="1" id="KW-0812">Transmembrane</keyword>
<feature type="transmembrane region" description="Helical" evidence="1">
    <location>
        <begin position="24"/>
        <end position="43"/>
    </location>
</feature>
<keyword evidence="1" id="KW-0472">Membrane</keyword>
<protein>
    <recommendedName>
        <fullName evidence="3">DUF1211 domain-containing protein</fullName>
    </recommendedName>
</protein>
<accession>X0VE74</accession>
<dbReference type="AlphaFoldDB" id="X0VE74"/>
<gene>
    <name evidence="2" type="ORF">S01H1_52479</name>
</gene>